<dbReference type="AlphaFoldDB" id="A0A699LFY4"/>
<name>A0A699LFY4_TANCI</name>
<accession>A0A699LFY4</accession>
<gene>
    <name evidence="2" type="ORF">Tci_704768</name>
</gene>
<reference evidence="2" key="1">
    <citation type="journal article" date="2019" name="Sci. Rep.">
        <title>Draft genome of Tanacetum cinerariifolium, the natural source of mosquito coil.</title>
        <authorList>
            <person name="Yamashiro T."/>
            <person name="Shiraishi A."/>
            <person name="Satake H."/>
            <person name="Nakayama K."/>
        </authorList>
    </citation>
    <scope>NUCLEOTIDE SEQUENCE</scope>
</reference>
<protein>
    <submittedName>
        <fullName evidence="2">Uncharacterized protein</fullName>
    </submittedName>
</protein>
<feature type="compositionally biased region" description="Basic and acidic residues" evidence="1">
    <location>
        <begin position="120"/>
        <end position="130"/>
    </location>
</feature>
<organism evidence="2">
    <name type="scientific">Tanacetum cinerariifolium</name>
    <name type="common">Dalmatian daisy</name>
    <name type="synonym">Chrysanthemum cinerariifolium</name>
    <dbReference type="NCBI Taxonomy" id="118510"/>
    <lineage>
        <taxon>Eukaryota</taxon>
        <taxon>Viridiplantae</taxon>
        <taxon>Streptophyta</taxon>
        <taxon>Embryophyta</taxon>
        <taxon>Tracheophyta</taxon>
        <taxon>Spermatophyta</taxon>
        <taxon>Magnoliopsida</taxon>
        <taxon>eudicotyledons</taxon>
        <taxon>Gunneridae</taxon>
        <taxon>Pentapetalae</taxon>
        <taxon>asterids</taxon>
        <taxon>campanulids</taxon>
        <taxon>Asterales</taxon>
        <taxon>Asteraceae</taxon>
        <taxon>Asteroideae</taxon>
        <taxon>Anthemideae</taxon>
        <taxon>Anthemidinae</taxon>
        <taxon>Tanacetum</taxon>
    </lineage>
</organism>
<sequence length="289" mass="32385">MRVVTQDRKAMNEVVKVAVQLQSDRLQDEAQAENEDFINKVDENIQKITKEKVKTSYAVAADLSELELKKILIEKTESNKSIHRSDEKINLHKALVDAYECDKIIPDTYGDTITLKRRRDNADKDEERSVGSDWGSKRRREGKQPESTSAPKEKASKTSGKSTEGSKSHQKTTSKSKSAPAEELMQTTQDLEEPSHQEFKTGATDDQPVAEASQHPECDLTKQAGSRASSNELMDTPIDFSAFLMNQLNVDTLTPKLLPGPTYELMKGSCKSLVELEFFLEEVYKAIAD</sequence>
<proteinExistence type="predicted"/>
<evidence type="ECO:0000256" key="1">
    <source>
        <dbReference type="SAM" id="MobiDB-lite"/>
    </source>
</evidence>
<feature type="compositionally biased region" description="Low complexity" evidence="1">
    <location>
        <begin position="157"/>
        <end position="167"/>
    </location>
</feature>
<comment type="caution">
    <text evidence="2">The sequence shown here is derived from an EMBL/GenBank/DDBJ whole genome shotgun (WGS) entry which is preliminary data.</text>
</comment>
<evidence type="ECO:0000313" key="2">
    <source>
        <dbReference type="EMBL" id="GFB32797.1"/>
    </source>
</evidence>
<feature type="region of interest" description="Disordered" evidence="1">
    <location>
        <begin position="120"/>
        <end position="230"/>
    </location>
</feature>
<dbReference type="EMBL" id="BKCJ010603038">
    <property type="protein sequence ID" value="GFB32797.1"/>
    <property type="molecule type" value="Genomic_DNA"/>
</dbReference>